<dbReference type="InterPro" id="IPR010998">
    <property type="entry name" value="Integrase_recombinase_N"/>
</dbReference>
<name>A0A239D0N3_9FIRM</name>
<evidence type="ECO:0000313" key="2">
    <source>
        <dbReference type="EMBL" id="SNS25702.1"/>
    </source>
</evidence>
<dbReference type="EMBL" id="FZOJ01000006">
    <property type="protein sequence ID" value="SNS25702.1"/>
    <property type="molecule type" value="Genomic_DNA"/>
</dbReference>
<keyword evidence="3" id="KW-1185">Reference proteome</keyword>
<dbReference type="Proteomes" id="UP000198304">
    <property type="component" value="Unassembled WGS sequence"/>
</dbReference>
<reference evidence="2 3" key="1">
    <citation type="submission" date="2017-06" db="EMBL/GenBank/DDBJ databases">
        <authorList>
            <person name="Kim H.J."/>
            <person name="Triplett B.A."/>
        </authorList>
    </citation>
    <scope>NUCLEOTIDE SEQUENCE [LARGE SCALE GENOMIC DNA]</scope>
    <source>
        <strain evidence="2 3">SCA</strain>
    </source>
</reference>
<evidence type="ECO:0000313" key="3">
    <source>
        <dbReference type="Proteomes" id="UP000198304"/>
    </source>
</evidence>
<proteinExistence type="predicted"/>
<protein>
    <recommendedName>
        <fullName evidence="4">Phage integrase, N-terminal SAM-like domain</fullName>
    </recommendedName>
</protein>
<organism evidence="2 3">
    <name type="scientific">Anaerovirgula multivorans</name>
    <dbReference type="NCBI Taxonomy" id="312168"/>
    <lineage>
        <taxon>Bacteria</taxon>
        <taxon>Bacillati</taxon>
        <taxon>Bacillota</taxon>
        <taxon>Clostridia</taxon>
        <taxon>Peptostreptococcales</taxon>
        <taxon>Natronincolaceae</taxon>
        <taxon>Anaerovirgula</taxon>
    </lineage>
</organism>
<accession>A0A239D0N3</accession>
<dbReference type="GO" id="GO:0003677">
    <property type="term" value="F:DNA binding"/>
    <property type="evidence" value="ECO:0007669"/>
    <property type="project" value="UniProtKB-KW"/>
</dbReference>
<sequence>MKIELELRGYSPTTSKHYISHVSRLVKYFNQSPETLETIYLSQSHHVYHPDQTDAKQTIDKLFLGSNNQAAFLC</sequence>
<dbReference type="AlphaFoldDB" id="A0A239D0N3"/>
<keyword evidence="1" id="KW-0238">DNA-binding</keyword>
<gene>
    <name evidence="2" type="ORF">SAMN05446037_1006255</name>
</gene>
<evidence type="ECO:0008006" key="4">
    <source>
        <dbReference type="Google" id="ProtNLM"/>
    </source>
</evidence>
<dbReference type="Gene3D" id="1.10.150.130">
    <property type="match status" value="1"/>
</dbReference>
<evidence type="ECO:0000256" key="1">
    <source>
        <dbReference type="ARBA" id="ARBA00023125"/>
    </source>
</evidence>